<evidence type="ECO:0000313" key="3">
    <source>
        <dbReference type="EMBL" id="CDI85312.1"/>
    </source>
</evidence>
<reference evidence="3" key="1">
    <citation type="submission" date="2013-10" db="EMBL/GenBank/DDBJ databases">
        <title>Genomic analysis of the causative agents of coccidiosis in chickens.</title>
        <authorList>
            <person name="Reid A.J."/>
            <person name="Blake D."/>
            <person name="Billington K."/>
            <person name="Browne H."/>
            <person name="Dunn M."/>
            <person name="Hung S."/>
            <person name="Kawahara F."/>
            <person name="Miranda-Saavedra D."/>
            <person name="Mourier T."/>
            <person name="Nagra H."/>
            <person name="Otto T.D."/>
            <person name="Rawlings N."/>
            <person name="Sanchez A."/>
            <person name="Sanders M."/>
            <person name="Subramaniam C."/>
            <person name="Tay Y."/>
            <person name="Dear P."/>
            <person name="Doerig C."/>
            <person name="Gruber A."/>
            <person name="Parkinson J."/>
            <person name="Shirley M."/>
            <person name="Wan K.L."/>
            <person name="Berriman M."/>
            <person name="Tomley F."/>
            <person name="Pain A."/>
        </authorList>
    </citation>
    <scope>NUCLEOTIDE SEQUENCE [LARGE SCALE GENOMIC DNA]</scope>
    <source>
        <strain evidence="3">Houghton</strain>
    </source>
</reference>
<keyword evidence="2" id="KW-1133">Transmembrane helix</keyword>
<organism evidence="3 4">
    <name type="scientific">Eimeria praecox</name>
    <dbReference type="NCBI Taxonomy" id="51316"/>
    <lineage>
        <taxon>Eukaryota</taxon>
        <taxon>Sar</taxon>
        <taxon>Alveolata</taxon>
        <taxon>Apicomplexa</taxon>
        <taxon>Conoidasida</taxon>
        <taxon>Coccidia</taxon>
        <taxon>Eucoccidiorida</taxon>
        <taxon>Eimeriorina</taxon>
        <taxon>Eimeriidae</taxon>
        <taxon>Eimeria</taxon>
    </lineage>
</organism>
<proteinExistence type="predicted"/>
<reference evidence="3" key="2">
    <citation type="submission" date="2013-10" db="EMBL/GenBank/DDBJ databases">
        <authorList>
            <person name="Aslett M."/>
        </authorList>
    </citation>
    <scope>NUCLEOTIDE SEQUENCE [LARGE SCALE GENOMIC DNA]</scope>
    <source>
        <strain evidence="3">Houghton</strain>
    </source>
</reference>
<dbReference type="Proteomes" id="UP000018201">
    <property type="component" value="Unassembled WGS sequence"/>
</dbReference>
<keyword evidence="2" id="KW-0812">Transmembrane</keyword>
<evidence type="ECO:0000256" key="1">
    <source>
        <dbReference type="SAM" id="MobiDB-lite"/>
    </source>
</evidence>
<sequence length="398" mass="45366">MEDRLPEAAVSPEEVKHEGEEAKEDPVVEEGDGEVLQKDEVVLNEKPRRVNTKVIAPISVALLVMLVGLVLANLKPAQKVHWNAPFLPLEDPDLQRYEDDFNTAVNQMKEAWQVSRPEVREVFAKNFLPPSANIADDPLKALWDHVENMSLSEVPFPANLLARKDHSLHLKLLTAICRSVVVRLEQVEEMLQQNEKFGVPVAIAGHDKPYSFPSIEDLEGDIKSGMKAKEFLDLAEVQPSMSDEEMNKLPMVDKELAEKLLHLFDVEHQRINANDKVRLEFGRFFSGFESNPIFLSSDKLDYAVPYSKEIFRSFTLGKLLDEMRTRDTSLSSADFDVEVRKAANNWSSKVALDAAKTRQQLYFAAWDERTFLKEKMLQKQLSKGVRDDDLLLYCLFLL</sequence>
<keyword evidence="2" id="KW-0472">Membrane</keyword>
<accession>U6H0C1</accession>
<gene>
    <name evidence="3" type="ORF">EPH_0015150</name>
</gene>
<evidence type="ECO:0000313" key="4">
    <source>
        <dbReference type="Proteomes" id="UP000018201"/>
    </source>
</evidence>
<feature type="transmembrane region" description="Helical" evidence="2">
    <location>
        <begin position="54"/>
        <end position="74"/>
    </location>
</feature>
<dbReference type="AlphaFoldDB" id="U6H0C1"/>
<feature type="region of interest" description="Disordered" evidence="1">
    <location>
        <begin position="1"/>
        <end position="32"/>
    </location>
</feature>
<dbReference type="EMBL" id="HG693659">
    <property type="protein sequence ID" value="CDI85312.1"/>
    <property type="molecule type" value="Genomic_DNA"/>
</dbReference>
<dbReference type="VEuPathDB" id="ToxoDB:EPH_0015150"/>
<keyword evidence="4" id="KW-1185">Reference proteome</keyword>
<dbReference type="OrthoDB" id="347842at2759"/>
<feature type="compositionally biased region" description="Basic and acidic residues" evidence="1">
    <location>
        <begin position="13"/>
        <end position="26"/>
    </location>
</feature>
<protein>
    <submittedName>
        <fullName evidence="3">Uncharacterized protein</fullName>
    </submittedName>
</protein>
<name>U6H0C1_9EIME</name>
<evidence type="ECO:0000256" key="2">
    <source>
        <dbReference type="SAM" id="Phobius"/>
    </source>
</evidence>